<evidence type="ECO:0000256" key="2">
    <source>
        <dbReference type="ARBA" id="ARBA00022622"/>
    </source>
</evidence>
<keyword evidence="8" id="KW-0449">Lipoprotein</keyword>
<feature type="signal peptide" evidence="10">
    <location>
        <begin position="1"/>
        <end position="23"/>
    </location>
</feature>
<keyword evidence="6" id="KW-0472">Membrane</keyword>
<dbReference type="PANTHER" id="PTHR33562">
    <property type="entry name" value="ATILLA, ISOFORM B-RELATED-RELATED"/>
    <property type="match status" value="1"/>
</dbReference>
<evidence type="ECO:0000313" key="11">
    <source>
        <dbReference type="EnsemblMetazoa" id="AALB001493-PA"/>
    </source>
</evidence>
<protein>
    <recommendedName>
        <fullName evidence="13">Protein quiver</fullName>
    </recommendedName>
</protein>
<accession>A0A182F4V2</accession>
<dbReference type="AlphaFoldDB" id="A0A182F4V2"/>
<name>A0A182F4V2_ANOAL</name>
<keyword evidence="2" id="KW-0336">GPI-anchor</keyword>
<keyword evidence="3" id="KW-0812">Transmembrane</keyword>
<evidence type="ECO:0000256" key="7">
    <source>
        <dbReference type="ARBA" id="ARBA00023180"/>
    </source>
</evidence>
<evidence type="ECO:0000256" key="8">
    <source>
        <dbReference type="ARBA" id="ARBA00023288"/>
    </source>
</evidence>
<evidence type="ECO:0000256" key="4">
    <source>
        <dbReference type="ARBA" id="ARBA00022729"/>
    </source>
</evidence>
<dbReference type="EnsemblMetazoa" id="AALB001493-RA">
    <property type="protein sequence ID" value="AALB001493-PA"/>
    <property type="gene ID" value="AALB001493"/>
</dbReference>
<keyword evidence="5" id="KW-1133">Transmembrane helix</keyword>
<feature type="compositionally biased region" description="Pro residues" evidence="9">
    <location>
        <begin position="72"/>
        <end position="86"/>
    </location>
</feature>
<dbReference type="Proteomes" id="UP000069272">
    <property type="component" value="Chromosome 2L"/>
</dbReference>
<dbReference type="OrthoDB" id="75169at2759"/>
<proteinExistence type="predicted"/>
<comment type="subcellular location">
    <subcellularLocation>
        <location evidence="1">Membrane</location>
        <topology evidence="1">Lipid-anchor</topology>
        <topology evidence="1">GPI-anchor</topology>
    </subcellularLocation>
</comment>
<feature type="compositionally biased region" description="Pro residues" evidence="9">
    <location>
        <begin position="53"/>
        <end position="64"/>
    </location>
</feature>
<evidence type="ECO:0008006" key="13">
    <source>
        <dbReference type="Google" id="ProtNLM"/>
    </source>
</evidence>
<dbReference type="RefSeq" id="XP_035776487.1">
    <property type="nucleotide sequence ID" value="XM_035920594.1"/>
</dbReference>
<evidence type="ECO:0000313" key="12">
    <source>
        <dbReference type="Proteomes" id="UP000069272"/>
    </source>
</evidence>
<keyword evidence="4 10" id="KW-0732">Signal</keyword>
<evidence type="ECO:0000256" key="1">
    <source>
        <dbReference type="ARBA" id="ARBA00004589"/>
    </source>
</evidence>
<keyword evidence="12" id="KW-1185">Reference proteome</keyword>
<dbReference type="STRING" id="7167.A0A182F4V2"/>
<organism evidence="11 12">
    <name type="scientific">Anopheles albimanus</name>
    <name type="common">New world malaria mosquito</name>
    <dbReference type="NCBI Taxonomy" id="7167"/>
    <lineage>
        <taxon>Eukaryota</taxon>
        <taxon>Metazoa</taxon>
        <taxon>Ecdysozoa</taxon>
        <taxon>Arthropoda</taxon>
        <taxon>Hexapoda</taxon>
        <taxon>Insecta</taxon>
        <taxon>Pterygota</taxon>
        <taxon>Neoptera</taxon>
        <taxon>Endopterygota</taxon>
        <taxon>Diptera</taxon>
        <taxon>Nematocera</taxon>
        <taxon>Culicoidea</taxon>
        <taxon>Culicidae</taxon>
        <taxon>Anophelinae</taxon>
        <taxon>Anopheles</taxon>
    </lineage>
</organism>
<dbReference type="KEGG" id="aali:118458275"/>
<reference evidence="11" key="2">
    <citation type="submission" date="2022-08" db="UniProtKB">
        <authorList>
            <consortium name="EnsemblMetazoa"/>
        </authorList>
    </citation>
    <scope>IDENTIFICATION</scope>
    <source>
        <strain evidence="11">STECLA/ALBI9_A</strain>
    </source>
</reference>
<dbReference type="GeneID" id="118458275"/>
<evidence type="ECO:0000256" key="5">
    <source>
        <dbReference type="ARBA" id="ARBA00022989"/>
    </source>
</evidence>
<evidence type="ECO:0000256" key="10">
    <source>
        <dbReference type="SAM" id="SignalP"/>
    </source>
</evidence>
<dbReference type="VEuPathDB" id="VectorBase:AALB20_035148"/>
<evidence type="ECO:0000256" key="9">
    <source>
        <dbReference type="SAM" id="MobiDB-lite"/>
    </source>
</evidence>
<feature type="compositionally biased region" description="Polar residues" evidence="9">
    <location>
        <begin position="41"/>
        <end position="51"/>
    </location>
</feature>
<dbReference type="VEuPathDB" id="VectorBase:AALB001493"/>
<keyword evidence="7" id="KW-0325">Glycoprotein</keyword>
<sequence length="174" mass="18926">MNKKAISSCLLLVVLMLVGKAHCQMQCYVCENCPDPFEGTAQQRQPCPDSSVTPPPILTPPPLPGETTTPPTETPPTPPVITPPTFPGRRRRREAATSYASTHRCYRIEHNNIVRRGCVAFMNSQSDTCISVNGGDPPTDCRLCDWDGCNSASGLRVSLFVMLIAALLATLLRT</sequence>
<evidence type="ECO:0000256" key="6">
    <source>
        <dbReference type="ARBA" id="ARBA00023136"/>
    </source>
</evidence>
<dbReference type="InterPro" id="IPR050975">
    <property type="entry name" value="Sleep_regulator"/>
</dbReference>
<dbReference type="GO" id="GO:0098552">
    <property type="term" value="C:side of membrane"/>
    <property type="evidence" value="ECO:0007669"/>
    <property type="project" value="UniProtKB-KW"/>
</dbReference>
<feature type="region of interest" description="Disordered" evidence="9">
    <location>
        <begin position="41"/>
        <end position="93"/>
    </location>
</feature>
<feature type="chain" id="PRO_5043680128" description="Protein quiver" evidence="10">
    <location>
        <begin position="24"/>
        <end position="174"/>
    </location>
</feature>
<evidence type="ECO:0000256" key="3">
    <source>
        <dbReference type="ARBA" id="ARBA00022692"/>
    </source>
</evidence>
<reference evidence="11 12" key="1">
    <citation type="journal article" date="2017" name="G3 (Bethesda)">
        <title>The Physical Genome Mapping of Anopheles albimanus Corrected Scaffold Misassemblies and Identified Interarm Rearrangements in Genus Anopheles.</title>
        <authorList>
            <person name="Artemov G.N."/>
            <person name="Peery A.N."/>
            <person name="Jiang X."/>
            <person name="Tu Z."/>
            <person name="Stegniy V.N."/>
            <person name="Sharakhova M.V."/>
            <person name="Sharakhov I.V."/>
        </authorList>
    </citation>
    <scope>NUCLEOTIDE SEQUENCE [LARGE SCALE GENOMIC DNA]</scope>
    <source>
        <strain evidence="11 12">ALBI9_A</strain>
    </source>
</reference>